<dbReference type="Proteomes" id="UP000027821">
    <property type="component" value="Unassembled WGS sequence"/>
</dbReference>
<keyword evidence="4" id="KW-1185">Reference proteome</keyword>
<feature type="repeat" description="TPR" evidence="1">
    <location>
        <begin position="429"/>
        <end position="462"/>
    </location>
</feature>
<proteinExistence type="predicted"/>
<dbReference type="Pfam" id="PF13429">
    <property type="entry name" value="TPR_15"/>
    <property type="match status" value="1"/>
</dbReference>
<dbReference type="PANTHER" id="PTHR12558:SF13">
    <property type="entry name" value="CELL DIVISION CYCLE PROTEIN 27 HOMOLOG"/>
    <property type="match status" value="1"/>
</dbReference>
<dbReference type="Gene3D" id="1.25.40.10">
    <property type="entry name" value="Tetratricopeptide repeat domain"/>
    <property type="match status" value="4"/>
</dbReference>
<dbReference type="STRING" id="1048983.EL17_02855"/>
<evidence type="ECO:0000313" key="4">
    <source>
        <dbReference type="Proteomes" id="UP000027821"/>
    </source>
</evidence>
<gene>
    <name evidence="3" type="ORF">EL17_02855</name>
</gene>
<evidence type="ECO:0000256" key="2">
    <source>
        <dbReference type="SAM" id="Coils"/>
    </source>
</evidence>
<feature type="repeat" description="TPR" evidence="1">
    <location>
        <begin position="45"/>
        <end position="78"/>
    </location>
</feature>
<dbReference type="EMBL" id="JMIH01000014">
    <property type="protein sequence ID" value="KEO74630.1"/>
    <property type="molecule type" value="Genomic_DNA"/>
</dbReference>
<dbReference type="Pfam" id="PF13181">
    <property type="entry name" value="TPR_8"/>
    <property type="match status" value="2"/>
</dbReference>
<feature type="coiled-coil region" evidence="2">
    <location>
        <begin position="399"/>
        <end position="426"/>
    </location>
</feature>
<evidence type="ECO:0000256" key="1">
    <source>
        <dbReference type="PROSITE-ProRule" id="PRU00339"/>
    </source>
</evidence>
<comment type="caution">
    <text evidence="3">The sequence shown here is derived from an EMBL/GenBank/DDBJ whole genome shotgun (WGS) entry which is preliminary data.</text>
</comment>
<name>A0A074L2F7_9BACT</name>
<dbReference type="AlphaFoldDB" id="A0A074L2F7"/>
<dbReference type="SUPFAM" id="SSF81901">
    <property type="entry name" value="HCP-like"/>
    <property type="match status" value="1"/>
</dbReference>
<dbReference type="PANTHER" id="PTHR12558">
    <property type="entry name" value="CELL DIVISION CYCLE 16,23,27"/>
    <property type="match status" value="1"/>
</dbReference>
<evidence type="ECO:0000313" key="3">
    <source>
        <dbReference type="EMBL" id="KEO74630.1"/>
    </source>
</evidence>
<dbReference type="InterPro" id="IPR019734">
    <property type="entry name" value="TPR_rpt"/>
</dbReference>
<dbReference type="eggNOG" id="COG0457">
    <property type="taxonomic scope" value="Bacteria"/>
</dbReference>
<dbReference type="Pfam" id="PF13432">
    <property type="entry name" value="TPR_16"/>
    <property type="match status" value="1"/>
</dbReference>
<dbReference type="SUPFAM" id="SSF48452">
    <property type="entry name" value="TPR-like"/>
    <property type="match status" value="2"/>
</dbReference>
<keyword evidence="1" id="KW-0802">TPR repeat</keyword>
<organism evidence="3 4">
    <name type="scientific">Anditalea andensis</name>
    <dbReference type="NCBI Taxonomy" id="1048983"/>
    <lineage>
        <taxon>Bacteria</taxon>
        <taxon>Pseudomonadati</taxon>
        <taxon>Bacteroidota</taxon>
        <taxon>Cytophagia</taxon>
        <taxon>Cytophagales</taxon>
        <taxon>Cytophagaceae</taxon>
        <taxon>Anditalea</taxon>
    </lineage>
</organism>
<dbReference type="RefSeq" id="WP_035070604.1">
    <property type="nucleotide sequence ID" value="NZ_JMIH01000014.1"/>
</dbReference>
<dbReference type="PROSITE" id="PS50293">
    <property type="entry name" value="TPR_REGION"/>
    <property type="match status" value="1"/>
</dbReference>
<sequence length="580" mass="66501">MTSPVSSFKVFLGLVLIGFMSSLDAIAQDKISKKALKDQDKNAQADRLFVEGQKYLMLEEFEKAYFYFEKAHQYKPKEPAINFKLAEILVRANETEKALDFGLRAVEGDPSNKYYHLLIAEVYSNQNKPKKAAEILQSLMDNSEENQQYILELASLYLTAQDYDNALKALDQAEEYYGVVEQLTVQKQRIYLRKNNLEAAIGEGKKLIEAHPGQSSYVLSLVEIYYNNGRSEEAMALVLESLGTYPNQPELHMAAYTLLKDKGKTDRSREYLYMAFENPDLGGDVKAKAFNEILLEMQTEDRDQVLDKLGNLMKEHNGSDPNVLIVLGDKEMASGDKDAALSYYKKSLETLPANEQVLQRVITLKFEENDNFDEIERYTIIGVDEFPEKPEFWFFDGTAKLAQKKFVEAKESLEKAENLNKGANKQINLLVFGQLGDVYHGLGEIENAFEFYEKGLKINPNDEHILNNYSYFLSLQKKDLEKAKKMSGRLVEKHPKNATYLDTHAWVLFQLEEYEAARSYMSKAIEIDSKPSGVMYEHLGDIYFKLGNKSEALKYWQKAEGGEEVSDYLSLKIKDRKYYE</sequence>
<dbReference type="InterPro" id="IPR011990">
    <property type="entry name" value="TPR-like_helical_dom_sf"/>
</dbReference>
<protein>
    <submittedName>
        <fullName evidence="3">Uncharacterized protein</fullName>
    </submittedName>
</protein>
<keyword evidence="2" id="KW-0175">Coiled coil</keyword>
<dbReference type="OrthoDB" id="9814220at2"/>
<reference evidence="3 4" key="1">
    <citation type="submission" date="2014-04" db="EMBL/GenBank/DDBJ databases">
        <title>Characterization and application of a salt tolerant electro-active bacterium.</title>
        <authorList>
            <person name="Yang L."/>
            <person name="Wei S."/>
            <person name="Tay Q.X.M."/>
        </authorList>
    </citation>
    <scope>NUCLEOTIDE SEQUENCE [LARGE SCALE GENOMIC DNA]</scope>
    <source>
        <strain evidence="3 4">LY1</strain>
    </source>
</reference>
<dbReference type="SMART" id="SM00028">
    <property type="entry name" value="TPR"/>
    <property type="match status" value="10"/>
</dbReference>
<accession>A0A074L2F7</accession>
<dbReference type="PROSITE" id="PS50005">
    <property type="entry name" value="TPR"/>
    <property type="match status" value="3"/>
</dbReference>
<dbReference type="Pfam" id="PF14559">
    <property type="entry name" value="TPR_19"/>
    <property type="match status" value="1"/>
</dbReference>
<feature type="repeat" description="TPR" evidence="1">
    <location>
        <begin position="321"/>
        <end position="354"/>
    </location>
</feature>